<proteinExistence type="predicted"/>
<keyword evidence="1" id="KW-0732">Signal</keyword>
<gene>
    <name evidence="2" type="primary">GPS1</name>
    <name evidence="2" type="ORF">EYF80_067397</name>
</gene>
<dbReference type="EMBL" id="SRLO01022204">
    <property type="protein sequence ID" value="TNN22489.1"/>
    <property type="molecule type" value="Genomic_DNA"/>
</dbReference>
<dbReference type="AlphaFoldDB" id="A0A4Z2E170"/>
<keyword evidence="3" id="KW-1185">Reference proteome</keyword>
<organism evidence="2 3">
    <name type="scientific">Liparis tanakae</name>
    <name type="common">Tanaka's snailfish</name>
    <dbReference type="NCBI Taxonomy" id="230148"/>
    <lineage>
        <taxon>Eukaryota</taxon>
        <taxon>Metazoa</taxon>
        <taxon>Chordata</taxon>
        <taxon>Craniata</taxon>
        <taxon>Vertebrata</taxon>
        <taxon>Euteleostomi</taxon>
        <taxon>Actinopterygii</taxon>
        <taxon>Neopterygii</taxon>
        <taxon>Teleostei</taxon>
        <taxon>Neoteleostei</taxon>
        <taxon>Acanthomorphata</taxon>
        <taxon>Eupercaria</taxon>
        <taxon>Perciformes</taxon>
        <taxon>Cottioidei</taxon>
        <taxon>Cottales</taxon>
        <taxon>Liparidae</taxon>
        <taxon>Liparis</taxon>
    </lineage>
</organism>
<evidence type="ECO:0000313" key="3">
    <source>
        <dbReference type="Proteomes" id="UP000314294"/>
    </source>
</evidence>
<evidence type="ECO:0000256" key="1">
    <source>
        <dbReference type="SAM" id="SignalP"/>
    </source>
</evidence>
<feature type="signal peptide" evidence="1">
    <location>
        <begin position="1"/>
        <end position="16"/>
    </location>
</feature>
<comment type="caution">
    <text evidence="2">The sequence shown here is derived from an EMBL/GenBank/DDBJ whole genome shotgun (WGS) entry which is preliminary data.</text>
</comment>
<protein>
    <submittedName>
        <fullName evidence="2">COP9 signalosome complex subunit 1</fullName>
    </submittedName>
</protein>
<reference evidence="2 3" key="1">
    <citation type="submission" date="2019-03" db="EMBL/GenBank/DDBJ databases">
        <title>First draft genome of Liparis tanakae, snailfish: a comprehensive survey of snailfish specific genes.</title>
        <authorList>
            <person name="Kim W."/>
            <person name="Song I."/>
            <person name="Jeong J.-H."/>
            <person name="Kim D."/>
            <person name="Kim S."/>
            <person name="Ryu S."/>
            <person name="Song J.Y."/>
            <person name="Lee S.K."/>
        </authorList>
    </citation>
    <scope>NUCLEOTIDE SEQUENCE [LARGE SCALE GENOMIC DNA]</scope>
    <source>
        <tissue evidence="2">Muscle</tissue>
    </source>
</reference>
<evidence type="ECO:0000313" key="2">
    <source>
        <dbReference type="EMBL" id="TNN22489.1"/>
    </source>
</evidence>
<dbReference type="OrthoDB" id="8834714at2759"/>
<dbReference type="Proteomes" id="UP000314294">
    <property type="component" value="Unassembled WGS sequence"/>
</dbReference>
<name>A0A4Z2E170_9TELE</name>
<feature type="chain" id="PRO_5021296175" evidence="1">
    <location>
        <begin position="17"/>
        <end position="52"/>
    </location>
</feature>
<sequence length="52" mass="5859">MWLLCLVCLPQGSVEPMQIDADPQEDQQNAPDTNYIVENPTLVLTHSYKPSD</sequence>
<accession>A0A4Z2E170</accession>